<protein>
    <submittedName>
        <fullName evidence="1">Uncharacterized protein</fullName>
    </submittedName>
</protein>
<proteinExistence type="predicted"/>
<sequence>MYYHPKSFVDLDRVLTLFGLIQHFTKSIFTKNLLLQCGGNSWIAPTLAICQGEVKNAVKERLTGVLKFRHAKIRIKIS</sequence>
<dbReference type="AlphaFoldDB" id="A0A2W4YQC4"/>
<reference evidence="1 2" key="1">
    <citation type="submission" date="2018-04" db="EMBL/GenBank/DDBJ databases">
        <authorList>
            <person name="Go L.Y."/>
            <person name="Mitchell J.A."/>
        </authorList>
    </citation>
    <scope>NUCLEOTIDE SEQUENCE [LARGE SCALE GENOMIC DNA]</scope>
    <source>
        <strain evidence="1">ULC066bin1</strain>
    </source>
</reference>
<dbReference type="Proteomes" id="UP000249467">
    <property type="component" value="Unassembled WGS sequence"/>
</dbReference>
<dbReference type="EMBL" id="QBML01000001">
    <property type="protein sequence ID" value="PZO45068.1"/>
    <property type="molecule type" value="Genomic_DNA"/>
</dbReference>
<reference evidence="1 2" key="2">
    <citation type="submission" date="2018-06" db="EMBL/GenBank/DDBJ databases">
        <title>Metagenomic assembly of (sub)arctic Cyanobacteria and their associated microbiome from non-axenic cultures.</title>
        <authorList>
            <person name="Baurain D."/>
        </authorList>
    </citation>
    <scope>NUCLEOTIDE SEQUENCE [LARGE SCALE GENOMIC DNA]</scope>
    <source>
        <strain evidence="1">ULC066bin1</strain>
    </source>
</reference>
<gene>
    <name evidence="1" type="ORF">DCF19_00830</name>
</gene>
<evidence type="ECO:0000313" key="2">
    <source>
        <dbReference type="Proteomes" id="UP000249467"/>
    </source>
</evidence>
<evidence type="ECO:0000313" key="1">
    <source>
        <dbReference type="EMBL" id="PZO45068.1"/>
    </source>
</evidence>
<accession>A0A2W4YQC4</accession>
<name>A0A2W4YQC4_9CYAN</name>
<organism evidence="1 2">
    <name type="scientific">Pseudanabaena frigida</name>
    <dbReference type="NCBI Taxonomy" id="945775"/>
    <lineage>
        <taxon>Bacteria</taxon>
        <taxon>Bacillati</taxon>
        <taxon>Cyanobacteriota</taxon>
        <taxon>Cyanophyceae</taxon>
        <taxon>Pseudanabaenales</taxon>
        <taxon>Pseudanabaenaceae</taxon>
        <taxon>Pseudanabaena</taxon>
    </lineage>
</organism>
<comment type="caution">
    <text evidence="1">The sequence shown here is derived from an EMBL/GenBank/DDBJ whole genome shotgun (WGS) entry which is preliminary data.</text>
</comment>